<feature type="domain" description="Peptidase S1" evidence="7">
    <location>
        <begin position="50"/>
        <end position="231"/>
    </location>
</feature>
<dbReference type="InterPro" id="IPR009003">
    <property type="entry name" value="Peptidase_S1_PA"/>
</dbReference>
<evidence type="ECO:0000256" key="5">
    <source>
        <dbReference type="ARBA" id="ARBA00022825"/>
    </source>
</evidence>
<dbReference type="PANTHER" id="PTHR15462">
    <property type="entry name" value="SERINE PROTEASE"/>
    <property type="match status" value="1"/>
</dbReference>
<protein>
    <recommendedName>
        <fullName evidence="6">Serine protease</fullName>
        <ecNumber evidence="6">3.4.21.-</ecNumber>
    </recommendedName>
</protein>
<keyword evidence="5 6" id="KW-0720">Serine protease</keyword>
<dbReference type="PROSITE" id="PS50240">
    <property type="entry name" value="TRYPSIN_DOM"/>
    <property type="match status" value="1"/>
</dbReference>
<comment type="similarity">
    <text evidence="1 6">Belongs to the peptidase S1B family.</text>
</comment>
<evidence type="ECO:0000256" key="6">
    <source>
        <dbReference type="RuleBase" id="RU004296"/>
    </source>
</evidence>
<dbReference type="InterPro" id="IPR050966">
    <property type="entry name" value="Glutamyl_endopeptidase"/>
</dbReference>
<dbReference type="Gene3D" id="2.40.10.10">
    <property type="entry name" value="Trypsin-like serine proteases"/>
    <property type="match status" value="2"/>
</dbReference>
<evidence type="ECO:0000313" key="8">
    <source>
        <dbReference type="EMBL" id="MDI2090114.1"/>
    </source>
</evidence>
<evidence type="ECO:0000259" key="7">
    <source>
        <dbReference type="PROSITE" id="PS50240"/>
    </source>
</evidence>
<accession>A0ABT6PZ73</accession>
<keyword evidence="4 6" id="KW-0378">Hydrolase</keyword>
<evidence type="ECO:0000256" key="1">
    <source>
        <dbReference type="ARBA" id="ARBA00008764"/>
    </source>
</evidence>
<dbReference type="SUPFAM" id="SSF50494">
    <property type="entry name" value="Trypsin-like serine proteases"/>
    <property type="match status" value="1"/>
</dbReference>
<dbReference type="PROSITE" id="PS00134">
    <property type="entry name" value="TRYPSIN_HIS"/>
    <property type="match status" value="1"/>
</dbReference>
<keyword evidence="3" id="KW-0732">Signal</keyword>
<dbReference type="Pfam" id="PF00089">
    <property type="entry name" value="Trypsin"/>
    <property type="match status" value="1"/>
</dbReference>
<dbReference type="GO" id="GO:0016787">
    <property type="term" value="F:hydrolase activity"/>
    <property type="evidence" value="ECO:0007669"/>
    <property type="project" value="UniProtKB-KW"/>
</dbReference>
<evidence type="ECO:0000256" key="2">
    <source>
        <dbReference type="ARBA" id="ARBA00022670"/>
    </source>
</evidence>
<gene>
    <name evidence="8" type="ORF">QJV27_01745</name>
</gene>
<keyword evidence="2 6" id="KW-0645">Protease</keyword>
<evidence type="ECO:0000256" key="4">
    <source>
        <dbReference type="ARBA" id="ARBA00022801"/>
    </source>
</evidence>
<reference evidence="8" key="1">
    <citation type="submission" date="2023-05" db="EMBL/GenBank/DDBJ databases">
        <title>Whole genome sequence of Commensalibacter sp.</title>
        <authorList>
            <person name="Charoenyingcharoen P."/>
            <person name="Yukphan P."/>
        </authorList>
    </citation>
    <scope>NUCLEOTIDE SEQUENCE</scope>
    <source>
        <strain evidence="8">TBRC 16381</strain>
    </source>
</reference>
<dbReference type="PANTHER" id="PTHR15462:SF8">
    <property type="entry name" value="SERINE PROTEASE"/>
    <property type="match status" value="1"/>
</dbReference>
<dbReference type="InterPro" id="IPR008256">
    <property type="entry name" value="Peptidase_S1B"/>
</dbReference>
<evidence type="ECO:0000313" key="9">
    <source>
        <dbReference type="Proteomes" id="UP001431634"/>
    </source>
</evidence>
<proteinExistence type="inferred from homology"/>
<evidence type="ECO:0000256" key="3">
    <source>
        <dbReference type="ARBA" id="ARBA00022729"/>
    </source>
</evidence>
<dbReference type="EMBL" id="JASBAO010000001">
    <property type="protein sequence ID" value="MDI2090114.1"/>
    <property type="molecule type" value="Genomic_DNA"/>
</dbReference>
<keyword evidence="9" id="KW-1185">Reference proteome</keyword>
<dbReference type="RefSeq" id="WP_281447265.1">
    <property type="nucleotide sequence ID" value="NZ_JASBAO010000001.1"/>
</dbReference>
<comment type="caution">
    <text evidence="8">The sequence shown here is derived from an EMBL/GenBank/DDBJ whole genome shotgun (WGS) entry which is preliminary data.</text>
</comment>
<dbReference type="PRINTS" id="PR00839">
    <property type="entry name" value="V8PROTEASE"/>
</dbReference>
<dbReference type="Proteomes" id="UP001431634">
    <property type="component" value="Unassembled WGS sequence"/>
</dbReference>
<name>A0ABT6PZ73_9PROT</name>
<sequence length="252" mass="28271">MRLYYVFLFIFGIFFCFLSASFSQIIKTPKLPGIDRKNEHRKIVDVLQEPWQIVGRVQTDLGQKCTGFLIKPRIVMTAAHCLWIRKTQRFIHPQSVHFLLGYQHGTYKVATKVQQIVITQGYKGTLSGKTSEQDIPKDKAFLILPTNILSPSQLIPVQSEEKLLGHAVWLGGYEQDRKEVLYADKQCTIINVLHTSLPEATLEHNCQGTYGSSGAPLLAQNEDGKWRIIGMQVAAFGNKAGGLATALTIDKQ</sequence>
<dbReference type="InterPro" id="IPR043504">
    <property type="entry name" value="Peptidase_S1_PA_chymotrypsin"/>
</dbReference>
<dbReference type="InterPro" id="IPR001254">
    <property type="entry name" value="Trypsin_dom"/>
</dbReference>
<dbReference type="EC" id="3.4.21.-" evidence="6"/>
<dbReference type="InterPro" id="IPR018114">
    <property type="entry name" value="TRYPSIN_HIS"/>
</dbReference>
<organism evidence="8 9">
    <name type="scientific">Commensalibacter oyaizuii</name>
    <dbReference type="NCBI Taxonomy" id="3043873"/>
    <lineage>
        <taxon>Bacteria</taxon>
        <taxon>Pseudomonadati</taxon>
        <taxon>Pseudomonadota</taxon>
        <taxon>Alphaproteobacteria</taxon>
        <taxon>Acetobacterales</taxon>
        <taxon>Acetobacteraceae</taxon>
    </lineage>
</organism>